<dbReference type="EMBL" id="JOJR01000063">
    <property type="protein sequence ID" value="RCN47390.1"/>
    <property type="molecule type" value="Genomic_DNA"/>
</dbReference>
<evidence type="ECO:0000313" key="2">
    <source>
        <dbReference type="Proteomes" id="UP000252519"/>
    </source>
</evidence>
<name>A0A368GWI8_ANCCA</name>
<comment type="caution">
    <text evidence="1">The sequence shown here is derived from an EMBL/GenBank/DDBJ whole genome shotgun (WGS) entry which is preliminary data.</text>
</comment>
<protein>
    <submittedName>
        <fullName evidence="1">Uncharacterized protein</fullName>
    </submittedName>
</protein>
<keyword evidence="2" id="KW-1185">Reference proteome</keyword>
<sequence length="137" mass="15678">MIRKRISTETEVSFYHVPTHENIADCATRGVSKEELADHLWWCGSKWLNVPSEEWLAKEATDLCSQEPNDEEDTDLYSSITAIIDPVLPTERLSSFSKLSRVVAYCARFIRNASHQKYFNLRRTGVETNIPSADELV</sequence>
<dbReference type="AlphaFoldDB" id="A0A368GWI8"/>
<proteinExistence type="predicted"/>
<accession>A0A368GWI8</accession>
<dbReference type="Proteomes" id="UP000252519">
    <property type="component" value="Unassembled WGS sequence"/>
</dbReference>
<evidence type="ECO:0000313" key="1">
    <source>
        <dbReference type="EMBL" id="RCN47390.1"/>
    </source>
</evidence>
<organism evidence="1 2">
    <name type="scientific">Ancylostoma caninum</name>
    <name type="common">Dog hookworm</name>
    <dbReference type="NCBI Taxonomy" id="29170"/>
    <lineage>
        <taxon>Eukaryota</taxon>
        <taxon>Metazoa</taxon>
        <taxon>Ecdysozoa</taxon>
        <taxon>Nematoda</taxon>
        <taxon>Chromadorea</taxon>
        <taxon>Rhabditida</taxon>
        <taxon>Rhabditina</taxon>
        <taxon>Rhabditomorpha</taxon>
        <taxon>Strongyloidea</taxon>
        <taxon>Ancylostomatidae</taxon>
        <taxon>Ancylostomatinae</taxon>
        <taxon>Ancylostoma</taxon>
    </lineage>
</organism>
<dbReference type="STRING" id="29170.A0A368GWI8"/>
<dbReference type="PANTHER" id="PTHR22955:SF77">
    <property type="entry name" value="ASPARTIC PUTATIVE DOMAIN-CONTAINING PROTEIN-RELATED"/>
    <property type="match status" value="1"/>
</dbReference>
<reference evidence="1 2" key="1">
    <citation type="submission" date="2014-10" db="EMBL/GenBank/DDBJ databases">
        <title>Draft genome of the hookworm Ancylostoma caninum.</title>
        <authorList>
            <person name="Mitreva M."/>
        </authorList>
    </citation>
    <scope>NUCLEOTIDE SEQUENCE [LARGE SCALE GENOMIC DNA]</scope>
    <source>
        <strain evidence="1 2">Baltimore</strain>
    </source>
</reference>
<dbReference type="PANTHER" id="PTHR22955">
    <property type="entry name" value="RETROTRANSPOSON"/>
    <property type="match status" value="1"/>
</dbReference>
<dbReference type="OrthoDB" id="5869431at2759"/>
<gene>
    <name evidence="1" type="ORF">ANCCAN_06524</name>
</gene>